<comment type="caution">
    <text evidence="8">The sequence shown here is derived from an EMBL/GenBank/DDBJ whole genome shotgun (WGS) entry which is preliminary data.</text>
</comment>
<evidence type="ECO:0000256" key="5">
    <source>
        <dbReference type="ARBA" id="ARBA00023136"/>
    </source>
</evidence>
<feature type="transmembrane region" description="Helical" evidence="7">
    <location>
        <begin position="12"/>
        <end position="31"/>
    </location>
</feature>
<evidence type="ECO:0000313" key="8">
    <source>
        <dbReference type="EMBL" id="MDG4475179.1"/>
    </source>
</evidence>
<evidence type="ECO:0000256" key="3">
    <source>
        <dbReference type="ARBA" id="ARBA00022801"/>
    </source>
</evidence>
<organism evidence="8 9">
    <name type="scientific">Thiovibrio frasassiensis</name>
    <dbReference type="NCBI Taxonomy" id="2984131"/>
    <lineage>
        <taxon>Bacteria</taxon>
        <taxon>Pseudomonadati</taxon>
        <taxon>Thermodesulfobacteriota</taxon>
        <taxon>Desulfobulbia</taxon>
        <taxon>Desulfobulbales</taxon>
        <taxon>Thiovibrionaceae</taxon>
        <taxon>Thiovibrio</taxon>
    </lineage>
</organism>
<evidence type="ECO:0000256" key="1">
    <source>
        <dbReference type="ARBA" id="ARBA00004141"/>
    </source>
</evidence>
<reference evidence="8" key="1">
    <citation type="journal article" date="2022" name="bioRxiv">
        <title>Thiovibrio frasassiensisgen. nov., sp. nov., an autotrophic, elemental sulfur disproportionating bacterium isolated from sulfidic karst sediment, and proposal of Thiovibrionaceae fam. nov.</title>
        <authorList>
            <person name="Aronson H."/>
            <person name="Thomas C."/>
            <person name="Bhattacharyya M."/>
            <person name="Eckstein S."/>
            <person name="Jensen S."/>
            <person name="Barco R."/>
            <person name="Macalady J."/>
            <person name="Amend J."/>
        </authorList>
    </citation>
    <scope>NUCLEOTIDE SEQUENCE</scope>
    <source>
        <strain evidence="8">RS19-109</strain>
    </source>
</reference>
<feature type="binding site" evidence="6">
    <location>
        <position position="101"/>
    </location>
    <ligand>
        <name>Zn(2+)</name>
        <dbReference type="ChEBI" id="CHEBI:29105"/>
        <note>catalytic</note>
    </ligand>
</feature>
<sequence length="257" mass="28805">MDEDHSSSRRIMLLAIAIAAVITMLFLERIPQDPAYHSFADSREIATLPNFANICSNLLFLFVGLYGLQRRPLLRKPETRPGYTALSLGILCIGLGSVHYHWAPSTPALFWDRLPMSITFMALFSLLLEERVFPTASSKTLWPLLAMGIGSAAYWHWSEAQGLGDLRPYALVQFLPMALIPAILLLFPAKYLHSERLWAGLALYTLAKLCELFDREILAASTMVSGHTLKHLLSGLAALCMLLAVPVRERTRKRRRG</sequence>
<feature type="transmembrane region" description="Helical" evidence="7">
    <location>
        <begin position="169"/>
        <end position="189"/>
    </location>
</feature>
<dbReference type="PANTHER" id="PTHR34368:SF1">
    <property type="entry name" value="OS01G0962200 PROTEIN"/>
    <property type="match status" value="1"/>
</dbReference>
<feature type="transmembrane region" description="Helical" evidence="7">
    <location>
        <begin position="51"/>
        <end position="69"/>
    </location>
</feature>
<dbReference type="AlphaFoldDB" id="A0A9X4RL16"/>
<proteinExistence type="predicted"/>
<evidence type="ECO:0000256" key="4">
    <source>
        <dbReference type="ARBA" id="ARBA00022989"/>
    </source>
</evidence>
<dbReference type="EMBL" id="JAPHEH010000001">
    <property type="protein sequence ID" value="MDG4475179.1"/>
    <property type="molecule type" value="Genomic_DNA"/>
</dbReference>
<dbReference type="Pfam" id="PF05875">
    <property type="entry name" value="Ceramidase"/>
    <property type="match status" value="1"/>
</dbReference>
<dbReference type="GO" id="GO:0016811">
    <property type="term" value="F:hydrolase activity, acting on carbon-nitrogen (but not peptide) bonds, in linear amides"/>
    <property type="evidence" value="ECO:0007669"/>
    <property type="project" value="InterPro"/>
</dbReference>
<protein>
    <submittedName>
        <fullName evidence="8">Ceramidase</fullName>
    </submittedName>
</protein>
<keyword evidence="2 7" id="KW-0812">Transmembrane</keyword>
<reference evidence="8" key="2">
    <citation type="submission" date="2022-10" db="EMBL/GenBank/DDBJ databases">
        <authorList>
            <person name="Aronson H.S."/>
        </authorList>
    </citation>
    <scope>NUCLEOTIDE SEQUENCE</scope>
    <source>
        <strain evidence="8">RS19-109</strain>
    </source>
</reference>
<dbReference type="GO" id="GO:0016020">
    <property type="term" value="C:membrane"/>
    <property type="evidence" value="ECO:0007669"/>
    <property type="project" value="UniProtKB-SubCell"/>
</dbReference>
<evidence type="ECO:0000256" key="2">
    <source>
        <dbReference type="ARBA" id="ARBA00022692"/>
    </source>
</evidence>
<dbReference type="GO" id="GO:0046872">
    <property type="term" value="F:metal ion binding"/>
    <property type="evidence" value="ECO:0007669"/>
    <property type="project" value="UniProtKB-KW"/>
</dbReference>
<dbReference type="PANTHER" id="PTHR34368">
    <property type="entry name" value="OS01G0962200 PROTEIN"/>
    <property type="match status" value="1"/>
</dbReference>
<comment type="subcellular location">
    <subcellularLocation>
        <location evidence="1">Membrane</location>
        <topology evidence="1">Multi-pass membrane protein</topology>
    </subcellularLocation>
</comment>
<evidence type="ECO:0000256" key="6">
    <source>
        <dbReference type="PIRSR" id="PIRSR608901-2"/>
    </source>
</evidence>
<keyword evidence="3" id="KW-0378">Hydrolase</keyword>
<keyword evidence="9" id="KW-1185">Reference proteome</keyword>
<dbReference type="RefSeq" id="WP_307632154.1">
    <property type="nucleotide sequence ID" value="NZ_JAPHEH010000001.1"/>
</dbReference>
<keyword evidence="6" id="KW-0479">Metal-binding</keyword>
<dbReference type="InterPro" id="IPR008901">
    <property type="entry name" value="ACER"/>
</dbReference>
<gene>
    <name evidence="8" type="ORF">OLX77_03270</name>
</gene>
<feature type="transmembrane region" description="Helical" evidence="7">
    <location>
        <begin position="81"/>
        <end position="102"/>
    </location>
</feature>
<evidence type="ECO:0000256" key="7">
    <source>
        <dbReference type="SAM" id="Phobius"/>
    </source>
</evidence>
<comment type="cofactor">
    <cofactor evidence="6">
        <name>Zn(2+)</name>
        <dbReference type="ChEBI" id="CHEBI:29105"/>
    </cofactor>
</comment>
<feature type="transmembrane region" description="Helical" evidence="7">
    <location>
        <begin position="108"/>
        <end position="128"/>
    </location>
</feature>
<keyword evidence="6" id="KW-0862">Zinc</keyword>
<accession>A0A9X4RL16</accession>
<keyword evidence="5 7" id="KW-0472">Membrane</keyword>
<evidence type="ECO:0000313" key="9">
    <source>
        <dbReference type="Proteomes" id="UP001154240"/>
    </source>
</evidence>
<name>A0A9X4RL16_9BACT</name>
<feature type="transmembrane region" description="Helical" evidence="7">
    <location>
        <begin position="140"/>
        <end position="157"/>
    </location>
</feature>
<dbReference type="Proteomes" id="UP001154240">
    <property type="component" value="Unassembled WGS sequence"/>
</dbReference>
<dbReference type="GO" id="GO:0006672">
    <property type="term" value="P:ceramide metabolic process"/>
    <property type="evidence" value="ECO:0007669"/>
    <property type="project" value="InterPro"/>
</dbReference>
<keyword evidence="4 7" id="KW-1133">Transmembrane helix</keyword>